<evidence type="ECO:0000259" key="5">
    <source>
        <dbReference type="Pfam" id="PF22924"/>
    </source>
</evidence>
<evidence type="ECO:0000256" key="2">
    <source>
        <dbReference type="ARBA" id="ARBA00004846"/>
    </source>
</evidence>
<protein>
    <recommendedName>
        <fullName evidence="5">Acyl-CoA oxidase C-alpha1 domain-containing protein</fullName>
    </recommendedName>
</protein>
<dbReference type="GO" id="GO:0003997">
    <property type="term" value="F:acyl-CoA oxidase activity"/>
    <property type="evidence" value="ECO:0007669"/>
    <property type="project" value="InterPro"/>
</dbReference>
<dbReference type="Gene3D" id="1.20.140.10">
    <property type="entry name" value="Butyryl-CoA Dehydrogenase, subunit A, domain 3"/>
    <property type="match status" value="1"/>
</dbReference>
<dbReference type="EMBL" id="JXJN01019698">
    <property type="status" value="NOT_ANNOTATED_CDS"/>
    <property type="molecule type" value="Genomic_DNA"/>
</dbReference>
<dbReference type="GO" id="GO:0055088">
    <property type="term" value="P:lipid homeostasis"/>
    <property type="evidence" value="ECO:0007669"/>
    <property type="project" value="TreeGrafter"/>
</dbReference>
<reference evidence="6" key="2">
    <citation type="submission" date="2020-05" db="UniProtKB">
        <authorList>
            <consortium name="EnsemblMetazoa"/>
        </authorList>
    </citation>
    <scope>IDENTIFICATION</scope>
    <source>
        <strain evidence="6">IAEA</strain>
    </source>
</reference>
<proteinExistence type="predicted"/>
<dbReference type="Gene3D" id="2.40.110.10">
    <property type="entry name" value="Butyryl-CoA Dehydrogenase, subunit A, domain 2"/>
    <property type="match status" value="1"/>
</dbReference>
<evidence type="ECO:0000256" key="1">
    <source>
        <dbReference type="ARBA" id="ARBA00001974"/>
    </source>
</evidence>
<dbReference type="GO" id="GO:0005504">
    <property type="term" value="F:fatty acid binding"/>
    <property type="evidence" value="ECO:0007669"/>
    <property type="project" value="TreeGrafter"/>
</dbReference>
<evidence type="ECO:0000256" key="4">
    <source>
        <dbReference type="ARBA" id="ARBA00022827"/>
    </source>
</evidence>
<dbReference type="PANTHER" id="PTHR10909:SF250">
    <property type="entry name" value="PEROXISOMAL ACYL-COENZYME A OXIDASE 1"/>
    <property type="match status" value="1"/>
</dbReference>
<sequence>HGTFLRGLETRADYDEKTQEFGLNSPTLTACKWWLGGFGHTVNYAVIVAQLYTLRKFRSLAPFIVQISDKVTHMPVPGVDIGEIGPKLGMKSGNNGYLGLKNVRVPLNHMVMKNQQMLFNGTYISPKNSASAYGIMMFVRVVLIREASLALAKASTTAAHYLAVRRQSHVDPNKPEPQILLDFV</sequence>
<keyword evidence="7" id="KW-1185">Reference proteome</keyword>
<dbReference type="SUPFAM" id="SSF47203">
    <property type="entry name" value="Acyl-CoA dehydrogenase C-terminal domain-like"/>
    <property type="match status" value="1"/>
</dbReference>
<dbReference type="InterPro" id="IPR046373">
    <property type="entry name" value="Acyl-CoA_Oxase/DH_mid-dom_sf"/>
</dbReference>
<keyword evidence="3" id="KW-0285">Flavoprotein</keyword>
<dbReference type="GO" id="GO:0071949">
    <property type="term" value="F:FAD binding"/>
    <property type="evidence" value="ECO:0007669"/>
    <property type="project" value="InterPro"/>
</dbReference>
<dbReference type="InterPro" id="IPR012258">
    <property type="entry name" value="Acyl-CoA_oxidase"/>
</dbReference>
<dbReference type="InterPro" id="IPR036250">
    <property type="entry name" value="AcylCo_DH-like_C"/>
</dbReference>
<dbReference type="VEuPathDB" id="VectorBase:GPPI039173"/>
<evidence type="ECO:0000256" key="3">
    <source>
        <dbReference type="ARBA" id="ARBA00022630"/>
    </source>
</evidence>
<keyword evidence="4" id="KW-0274">FAD</keyword>
<dbReference type="InterPro" id="IPR055060">
    <property type="entry name" value="ACOX_C_alpha1"/>
</dbReference>
<dbReference type="Proteomes" id="UP000092460">
    <property type="component" value="Unassembled WGS sequence"/>
</dbReference>
<dbReference type="STRING" id="67801.A0A1B0BSF1"/>
<dbReference type="EnsemblMetazoa" id="GPPI039173-RA">
    <property type="protein sequence ID" value="GPPI039173-PA"/>
    <property type="gene ID" value="GPPI039173"/>
</dbReference>
<accession>A0A1B0BSF1</accession>
<dbReference type="InterPro" id="IPR009100">
    <property type="entry name" value="AcylCoA_DH/oxidase_NM_dom_sf"/>
</dbReference>
<evidence type="ECO:0000313" key="7">
    <source>
        <dbReference type="Proteomes" id="UP000092460"/>
    </source>
</evidence>
<comment type="cofactor">
    <cofactor evidence="1">
        <name>FAD</name>
        <dbReference type="ChEBI" id="CHEBI:57692"/>
    </cofactor>
</comment>
<dbReference type="PANTHER" id="PTHR10909">
    <property type="entry name" value="ELECTRON TRANSPORT OXIDOREDUCTASE"/>
    <property type="match status" value="1"/>
</dbReference>
<dbReference type="SUPFAM" id="SSF56645">
    <property type="entry name" value="Acyl-CoA dehydrogenase NM domain-like"/>
    <property type="match status" value="1"/>
</dbReference>
<dbReference type="GO" id="GO:0033540">
    <property type="term" value="P:fatty acid beta-oxidation using acyl-CoA oxidase"/>
    <property type="evidence" value="ECO:0007669"/>
    <property type="project" value="TreeGrafter"/>
</dbReference>
<dbReference type="AlphaFoldDB" id="A0A1B0BSF1"/>
<reference evidence="7" key="1">
    <citation type="submission" date="2015-01" db="EMBL/GenBank/DDBJ databases">
        <authorList>
            <person name="Aksoy S."/>
            <person name="Warren W."/>
            <person name="Wilson R.K."/>
        </authorList>
    </citation>
    <scope>NUCLEOTIDE SEQUENCE [LARGE SCALE GENOMIC DNA]</scope>
    <source>
        <strain evidence="7">IAEA</strain>
    </source>
</reference>
<feature type="domain" description="Acyl-CoA oxidase C-alpha1" evidence="5">
    <location>
        <begin position="133"/>
        <end position="180"/>
    </location>
</feature>
<name>A0A1B0BSF1_9MUSC</name>
<comment type="pathway">
    <text evidence="2">Lipid metabolism; peroxisomal fatty acid beta-oxidation.</text>
</comment>
<evidence type="ECO:0000313" key="6">
    <source>
        <dbReference type="EnsemblMetazoa" id="GPPI039173-PA"/>
    </source>
</evidence>
<dbReference type="Pfam" id="PF22924">
    <property type="entry name" value="ACOX_C_alpha1"/>
    <property type="match status" value="1"/>
</dbReference>
<organism evidence="6 7">
    <name type="scientific">Glossina palpalis gambiensis</name>
    <dbReference type="NCBI Taxonomy" id="67801"/>
    <lineage>
        <taxon>Eukaryota</taxon>
        <taxon>Metazoa</taxon>
        <taxon>Ecdysozoa</taxon>
        <taxon>Arthropoda</taxon>
        <taxon>Hexapoda</taxon>
        <taxon>Insecta</taxon>
        <taxon>Pterygota</taxon>
        <taxon>Neoptera</taxon>
        <taxon>Endopterygota</taxon>
        <taxon>Diptera</taxon>
        <taxon>Brachycera</taxon>
        <taxon>Muscomorpha</taxon>
        <taxon>Hippoboscoidea</taxon>
        <taxon>Glossinidae</taxon>
        <taxon>Glossina</taxon>
    </lineage>
</organism>
<dbReference type="GO" id="GO:0005777">
    <property type="term" value="C:peroxisome"/>
    <property type="evidence" value="ECO:0007669"/>
    <property type="project" value="InterPro"/>
</dbReference>